<feature type="domain" description="HTH merR-type" evidence="3">
    <location>
        <begin position="1"/>
        <end position="69"/>
    </location>
</feature>
<organism evidence="5 6">
    <name type="scientific">Megasphaera hexanoica</name>
    <dbReference type="NCBI Taxonomy" id="1675036"/>
    <lineage>
        <taxon>Bacteria</taxon>
        <taxon>Bacillati</taxon>
        <taxon>Bacillota</taxon>
        <taxon>Negativicutes</taxon>
        <taxon>Veillonellales</taxon>
        <taxon>Veillonellaceae</taxon>
        <taxon>Megasphaera</taxon>
    </lineage>
</organism>
<dbReference type="CDD" id="cd01109">
    <property type="entry name" value="HTH_YyaN"/>
    <property type="match status" value="1"/>
</dbReference>
<sequence length="115" mass="13555">MKIKEVSEKYNLTPDTLRYYERIGLISQVPRNKNGIREYTDENCASIAFIKCMRAADVSIEGLAAYLKLYRQDGDTRSARRKILLQEKQRLSERMRHMQEALDRLDTKLRLLDES</sequence>
<dbReference type="Proteomes" id="UP001605989">
    <property type="component" value="Unassembled WGS sequence"/>
</dbReference>
<dbReference type="GO" id="GO:0003700">
    <property type="term" value="F:DNA-binding transcription factor activity"/>
    <property type="evidence" value="ECO:0007669"/>
    <property type="project" value="InterPro"/>
</dbReference>
<name>A0A848C2L2_9FIRM</name>
<comment type="caution">
    <text evidence="5">The sequence shown here is derived from an EMBL/GenBank/DDBJ whole genome shotgun (WGS) entry which is preliminary data.</text>
</comment>
<dbReference type="SUPFAM" id="SSF46955">
    <property type="entry name" value="Putative DNA-binding domain"/>
    <property type="match status" value="1"/>
</dbReference>
<feature type="coiled-coil region" evidence="2">
    <location>
        <begin position="81"/>
        <end position="115"/>
    </location>
</feature>
<reference evidence="4 7" key="2">
    <citation type="submission" date="2024-10" db="EMBL/GenBank/DDBJ databases">
        <authorList>
            <person name="Sang B.-I."/>
            <person name="Prabhaharan D."/>
        </authorList>
    </citation>
    <scope>NUCLEOTIDE SEQUENCE [LARGE SCALE GENOMIC DNA]</scope>
    <source>
        <strain evidence="4 7">MH</strain>
    </source>
</reference>
<reference evidence="5 6" key="1">
    <citation type="submission" date="2020-04" db="EMBL/GenBank/DDBJ databases">
        <authorList>
            <person name="Hitch T.C.A."/>
            <person name="Wylensek D."/>
            <person name="Clavel T."/>
        </authorList>
    </citation>
    <scope>NUCLEOTIDE SEQUENCE [LARGE SCALE GENOMIC DNA]</scope>
    <source>
        <strain evidence="5 6">Oil-RF-744-FAT-WT-6-1</strain>
    </source>
</reference>
<dbReference type="PROSITE" id="PS50937">
    <property type="entry name" value="HTH_MERR_2"/>
    <property type="match status" value="1"/>
</dbReference>
<protein>
    <submittedName>
        <fullName evidence="5">MerR family transcriptional regulator</fullName>
    </submittedName>
</protein>
<evidence type="ECO:0000313" key="6">
    <source>
        <dbReference type="Proteomes" id="UP000591071"/>
    </source>
</evidence>
<dbReference type="Pfam" id="PF13411">
    <property type="entry name" value="MerR_1"/>
    <property type="match status" value="1"/>
</dbReference>
<evidence type="ECO:0000313" key="4">
    <source>
        <dbReference type="EMBL" id="MFG6271920.1"/>
    </source>
</evidence>
<dbReference type="OrthoDB" id="9811174at2"/>
<gene>
    <name evidence="4" type="ORF">ACGTZG_01800</name>
    <name evidence="5" type="ORF">HF872_09160</name>
</gene>
<dbReference type="RefSeq" id="WP_075582204.1">
    <property type="nucleotide sequence ID" value="NZ_CP011940.1"/>
</dbReference>
<dbReference type="Proteomes" id="UP000591071">
    <property type="component" value="Unassembled WGS sequence"/>
</dbReference>
<evidence type="ECO:0000259" key="3">
    <source>
        <dbReference type="PROSITE" id="PS50937"/>
    </source>
</evidence>
<dbReference type="KEGG" id="mhw:ACT01_10210"/>
<dbReference type="GO" id="GO:0003677">
    <property type="term" value="F:DNA binding"/>
    <property type="evidence" value="ECO:0007669"/>
    <property type="project" value="UniProtKB-KW"/>
</dbReference>
<evidence type="ECO:0000313" key="5">
    <source>
        <dbReference type="EMBL" id="NME28783.1"/>
    </source>
</evidence>
<dbReference type="AlphaFoldDB" id="A0A848C2L2"/>
<dbReference type="SMART" id="SM00422">
    <property type="entry name" value="HTH_MERR"/>
    <property type="match status" value="1"/>
</dbReference>
<dbReference type="Gene3D" id="1.10.1660.10">
    <property type="match status" value="1"/>
</dbReference>
<evidence type="ECO:0000256" key="2">
    <source>
        <dbReference type="SAM" id="Coils"/>
    </source>
</evidence>
<dbReference type="PANTHER" id="PTHR30204">
    <property type="entry name" value="REDOX-CYCLING DRUG-SENSING TRANSCRIPTIONAL ACTIVATOR SOXR"/>
    <property type="match status" value="1"/>
</dbReference>
<dbReference type="PANTHER" id="PTHR30204:SF98">
    <property type="entry name" value="HTH-TYPE TRANSCRIPTIONAL REGULATOR ADHR"/>
    <property type="match status" value="1"/>
</dbReference>
<evidence type="ECO:0000313" key="7">
    <source>
        <dbReference type="Proteomes" id="UP001605989"/>
    </source>
</evidence>
<proteinExistence type="predicted"/>
<dbReference type="EMBL" id="JABAFG010000014">
    <property type="protein sequence ID" value="NME28783.1"/>
    <property type="molecule type" value="Genomic_DNA"/>
</dbReference>
<evidence type="ECO:0000256" key="1">
    <source>
        <dbReference type="ARBA" id="ARBA00023125"/>
    </source>
</evidence>
<dbReference type="InterPro" id="IPR047057">
    <property type="entry name" value="MerR_fam"/>
</dbReference>
<keyword evidence="1" id="KW-0238">DNA-binding</keyword>
<accession>A0A848C2L2</accession>
<dbReference type="InterPro" id="IPR009061">
    <property type="entry name" value="DNA-bd_dom_put_sf"/>
</dbReference>
<keyword evidence="2" id="KW-0175">Coiled coil</keyword>
<keyword evidence="7" id="KW-1185">Reference proteome</keyword>
<dbReference type="EMBL" id="JBIEKR010000001">
    <property type="protein sequence ID" value="MFG6271920.1"/>
    <property type="molecule type" value="Genomic_DNA"/>
</dbReference>
<dbReference type="InterPro" id="IPR000551">
    <property type="entry name" value="MerR-type_HTH_dom"/>
</dbReference>